<name>A0A6J4M7B3_9BACT</name>
<reference evidence="2" key="1">
    <citation type="submission" date="2020-02" db="EMBL/GenBank/DDBJ databases">
        <authorList>
            <person name="Meier V. D."/>
        </authorList>
    </citation>
    <scope>NUCLEOTIDE SEQUENCE</scope>
    <source>
        <strain evidence="2">AVDCRST_MAG68</strain>
    </source>
</reference>
<sequence length="131" mass="13493">GGAPGPGRRDALPEGGAPGAGPQRRDPRGGARPEDAGGAVRQGRRRGQADGAHPPGPPPAPQAHGQDPLPAGGRPAAHVDVRRRLAGPAARGHRLPRPPRAGGGRHHHRVARRAEPVRARGRERVRGGAQM</sequence>
<organism evidence="2">
    <name type="scientific">uncultured Gemmatimonadota bacterium</name>
    <dbReference type="NCBI Taxonomy" id="203437"/>
    <lineage>
        <taxon>Bacteria</taxon>
        <taxon>Pseudomonadati</taxon>
        <taxon>Gemmatimonadota</taxon>
        <taxon>environmental samples</taxon>
    </lineage>
</organism>
<feature type="compositionally biased region" description="Basic residues" evidence="1">
    <location>
        <begin position="91"/>
        <end position="111"/>
    </location>
</feature>
<feature type="compositionally biased region" description="Basic and acidic residues" evidence="1">
    <location>
        <begin position="23"/>
        <end position="35"/>
    </location>
</feature>
<evidence type="ECO:0000313" key="2">
    <source>
        <dbReference type="EMBL" id="CAA9352052.1"/>
    </source>
</evidence>
<proteinExistence type="predicted"/>
<feature type="non-terminal residue" evidence="2">
    <location>
        <position position="131"/>
    </location>
</feature>
<gene>
    <name evidence="2" type="ORF">AVDCRST_MAG68-3731</name>
</gene>
<protein>
    <submittedName>
        <fullName evidence="2">Uncharacterized protein</fullName>
    </submittedName>
</protein>
<feature type="region of interest" description="Disordered" evidence="1">
    <location>
        <begin position="1"/>
        <end position="131"/>
    </location>
</feature>
<dbReference type="AlphaFoldDB" id="A0A6J4M7B3"/>
<dbReference type="EMBL" id="CADCTW010000176">
    <property type="protein sequence ID" value="CAA9352052.1"/>
    <property type="molecule type" value="Genomic_DNA"/>
</dbReference>
<accession>A0A6J4M7B3</accession>
<feature type="non-terminal residue" evidence="2">
    <location>
        <position position="1"/>
    </location>
</feature>
<evidence type="ECO:0000256" key="1">
    <source>
        <dbReference type="SAM" id="MobiDB-lite"/>
    </source>
</evidence>
<feature type="compositionally biased region" description="Basic and acidic residues" evidence="1">
    <location>
        <begin position="112"/>
        <end position="131"/>
    </location>
</feature>